<dbReference type="AlphaFoldDB" id="A0AAX4PJ67"/>
<evidence type="ECO:0000259" key="2">
    <source>
        <dbReference type="Pfam" id="PF10159"/>
    </source>
</evidence>
<evidence type="ECO:0000256" key="1">
    <source>
        <dbReference type="SAM" id="MobiDB-lite"/>
    </source>
</evidence>
<evidence type="ECO:0000313" key="4">
    <source>
        <dbReference type="Proteomes" id="UP001472866"/>
    </source>
</evidence>
<organism evidence="3 4">
    <name type="scientific">Chloropicon roscoffensis</name>
    <dbReference type="NCBI Taxonomy" id="1461544"/>
    <lineage>
        <taxon>Eukaryota</taxon>
        <taxon>Viridiplantae</taxon>
        <taxon>Chlorophyta</taxon>
        <taxon>Chloropicophyceae</taxon>
        <taxon>Chloropicales</taxon>
        <taxon>Chloropicaceae</taxon>
        <taxon>Chloropicon</taxon>
    </lineage>
</organism>
<dbReference type="PANTHER" id="PTHR14580:SF0">
    <property type="entry name" value="MULTIPLE MYELOMA TUMOR-ASSOCIATED PROTEIN 2"/>
    <property type="match status" value="1"/>
</dbReference>
<accession>A0AAX4PJ67</accession>
<dbReference type="InterPro" id="IPR019315">
    <property type="entry name" value="MMTA2_N"/>
</dbReference>
<dbReference type="Proteomes" id="UP001472866">
    <property type="component" value="Chromosome 12"/>
</dbReference>
<name>A0AAX4PJ67_9CHLO</name>
<dbReference type="EMBL" id="CP151512">
    <property type="protein sequence ID" value="WZN65645.1"/>
    <property type="molecule type" value="Genomic_DNA"/>
</dbReference>
<feature type="compositionally biased region" description="Basic residues" evidence="1">
    <location>
        <begin position="213"/>
        <end position="224"/>
    </location>
</feature>
<sequence>MPRGGTRGGRDQFSWDDVKADKDRQNFLGHSIKAAVGRWQEGRDLLWYERNYASDGSKLGQTSSSQGKPDEEEERKERARAEKEEVKRREEELMQEALGIRPYGSTSQVGLRPPPGSRHRLEGHDVAELLRRGRTTEERCERNAEGERVRGLGSARGGAAQIGMMAQTEVMAGEGLVEEEDRRKRRRRRRSRREGSAEGDGGDGARGEGEVRRRGRHRRRRRRRDVGGSNGSGSRSRSRSRERHDSD</sequence>
<reference evidence="3 4" key="1">
    <citation type="submission" date="2024-03" db="EMBL/GenBank/DDBJ databases">
        <title>Complete genome sequence of the green alga Chloropicon roscoffensis RCC1871.</title>
        <authorList>
            <person name="Lemieux C."/>
            <person name="Pombert J.-F."/>
            <person name="Otis C."/>
            <person name="Turmel M."/>
        </authorList>
    </citation>
    <scope>NUCLEOTIDE SEQUENCE [LARGE SCALE GENOMIC DNA]</scope>
    <source>
        <strain evidence="3 4">RCC1871</strain>
    </source>
</reference>
<dbReference type="Pfam" id="PF10159">
    <property type="entry name" value="MMtag"/>
    <property type="match status" value="1"/>
</dbReference>
<feature type="compositionally biased region" description="Basic residues" evidence="1">
    <location>
        <begin position="183"/>
        <end position="192"/>
    </location>
</feature>
<feature type="compositionally biased region" description="Basic and acidic residues" evidence="1">
    <location>
        <begin position="16"/>
        <end position="25"/>
    </location>
</feature>
<feature type="region of interest" description="Disordered" evidence="1">
    <location>
        <begin position="53"/>
        <end position="247"/>
    </location>
</feature>
<keyword evidence="4" id="KW-1185">Reference proteome</keyword>
<protein>
    <submittedName>
        <fullName evidence="3">MMtag domain-containing protein</fullName>
    </submittedName>
</protein>
<proteinExistence type="predicted"/>
<dbReference type="InterPro" id="IPR039207">
    <property type="entry name" value="MMTAG2-like"/>
</dbReference>
<feature type="compositionally biased region" description="Basic and acidic residues" evidence="1">
    <location>
        <begin position="203"/>
        <end position="212"/>
    </location>
</feature>
<feature type="region of interest" description="Disordered" evidence="1">
    <location>
        <begin position="1"/>
        <end position="25"/>
    </location>
</feature>
<feature type="domain" description="Multiple myeloma tumor-associated protein 2-like N-terminal" evidence="2">
    <location>
        <begin position="5"/>
        <end position="99"/>
    </location>
</feature>
<feature type="compositionally biased region" description="Basic and acidic residues" evidence="1">
    <location>
        <begin position="75"/>
        <end position="92"/>
    </location>
</feature>
<dbReference type="PANTHER" id="PTHR14580">
    <property type="entry name" value="MULTIPLE MYELOMA TUMOR-ASSOCIATED PROTEIN 2 FAMILY MEMBER"/>
    <property type="match status" value="1"/>
</dbReference>
<gene>
    <name evidence="3" type="ORF">HKI87_12g72050</name>
</gene>
<feature type="compositionally biased region" description="Basic and acidic residues" evidence="1">
    <location>
        <begin position="119"/>
        <end position="150"/>
    </location>
</feature>
<evidence type="ECO:0000313" key="3">
    <source>
        <dbReference type="EMBL" id="WZN65645.1"/>
    </source>
</evidence>